<organism evidence="1 2">
    <name type="scientific">[Myrmecia] bisecta</name>
    <dbReference type="NCBI Taxonomy" id="41462"/>
    <lineage>
        <taxon>Eukaryota</taxon>
        <taxon>Viridiplantae</taxon>
        <taxon>Chlorophyta</taxon>
        <taxon>core chlorophytes</taxon>
        <taxon>Trebouxiophyceae</taxon>
        <taxon>Trebouxiales</taxon>
        <taxon>Trebouxiaceae</taxon>
        <taxon>Myrmecia</taxon>
    </lineage>
</organism>
<accession>A0AAW1PES8</accession>
<evidence type="ECO:0000313" key="2">
    <source>
        <dbReference type="Proteomes" id="UP001489004"/>
    </source>
</evidence>
<keyword evidence="2" id="KW-1185">Reference proteome</keyword>
<evidence type="ECO:0000313" key="1">
    <source>
        <dbReference type="EMBL" id="KAK9807052.1"/>
    </source>
</evidence>
<dbReference type="EMBL" id="JALJOR010000013">
    <property type="protein sequence ID" value="KAK9807052.1"/>
    <property type="molecule type" value="Genomic_DNA"/>
</dbReference>
<comment type="caution">
    <text evidence="1">The sequence shown here is derived from an EMBL/GenBank/DDBJ whole genome shotgun (WGS) entry which is preliminary data.</text>
</comment>
<sequence length="183" mass="19987">MFKDVQREALQQLHVHTPKSVTSKDTIQVLLARVPAPNCQQPFNVALELCRVRALSISGAEARRRFPALGHEDLESLTPVQDPIPYHCGSGRPQFKLLDVLRLGHRKQQSAEAWPAAAASSRTTRAKAVAPAASSQAASECLAQGELRQLHAKGEAQDARIATLTAAVQQLKQMLDEFPDRAI</sequence>
<name>A0AAW1PES8_9CHLO</name>
<reference evidence="1 2" key="1">
    <citation type="journal article" date="2024" name="Nat. Commun.">
        <title>Phylogenomics reveals the evolutionary origins of lichenization in chlorophyte algae.</title>
        <authorList>
            <person name="Puginier C."/>
            <person name="Libourel C."/>
            <person name="Otte J."/>
            <person name="Skaloud P."/>
            <person name="Haon M."/>
            <person name="Grisel S."/>
            <person name="Petersen M."/>
            <person name="Berrin J.G."/>
            <person name="Delaux P.M."/>
            <person name="Dal Grande F."/>
            <person name="Keller J."/>
        </authorList>
    </citation>
    <scope>NUCLEOTIDE SEQUENCE [LARGE SCALE GENOMIC DNA]</scope>
    <source>
        <strain evidence="1 2">SAG 2043</strain>
    </source>
</reference>
<gene>
    <name evidence="1" type="ORF">WJX72_012099</name>
</gene>
<proteinExistence type="predicted"/>
<dbReference type="AlphaFoldDB" id="A0AAW1PES8"/>
<protein>
    <submittedName>
        <fullName evidence="1">Uncharacterized protein</fullName>
    </submittedName>
</protein>
<dbReference type="Proteomes" id="UP001489004">
    <property type="component" value="Unassembled WGS sequence"/>
</dbReference>